<dbReference type="OrthoDB" id="1442094at2"/>
<keyword evidence="2" id="KW-1185">Reference proteome</keyword>
<comment type="caution">
    <text evidence="1">The sequence shown here is derived from an EMBL/GenBank/DDBJ whole genome shotgun (WGS) entry which is preliminary data.</text>
</comment>
<reference evidence="1 2" key="1">
    <citation type="submission" date="2019-02" db="EMBL/GenBank/DDBJ databases">
        <title>Bacterial novel species Emticicia sp. 17J42-9 isolated from soil.</title>
        <authorList>
            <person name="Jung H.-Y."/>
        </authorList>
    </citation>
    <scope>NUCLEOTIDE SEQUENCE [LARGE SCALE GENOMIC DNA]</scope>
    <source>
        <strain evidence="1 2">17J42-9</strain>
    </source>
</reference>
<name>A0A4Q5M5U0_9BACT</name>
<organism evidence="1 2">
    <name type="scientific">Emticicia agri</name>
    <dbReference type="NCBI Taxonomy" id="2492393"/>
    <lineage>
        <taxon>Bacteria</taxon>
        <taxon>Pseudomonadati</taxon>
        <taxon>Bacteroidota</taxon>
        <taxon>Cytophagia</taxon>
        <taxon>Cytophagales</taxon>
        <taxon>Leadbetterellaceae</taxon>
        <taxon>Emticicia</taxon>
    </lineage>
</organism>
<proteinExistence type="predicted"/>
<evidence type="ECO:0000313" key="2">
    <source>
        <dbReference type="Proteomes" id="UP000293162"/>
    </source>
</evidence>
<dbReference type="EMBL" id="SEWF01000003">
    <property type="protein sequence ID" value="RYU97303.1"/>
    <property type="molecule type" value="Genomic_DNA"/>
</dbReference>
<evidence type="ECO:0000313" key="1">
    <source>
        <dbReference type="EMBL" id="RYU97303.1"/>
    </source>
</evidence>
<protein>
    <submittedName>
        <fullName evidence="1">Uncharacterized protein</fullName>
    </submittedName>
</protein>
<gene>
    <name evidence="1" type="ORF">EWM59_03190</name>
</gene>
<dbReference type="RefSeq" id="WP_130019499.1">
    <property type="nucleotide sequence ID" value="NZ_SEWF01000003.1"/>
</dbReference>
<accession>A0A4Q5M5U0</accession>
<dbReference type="AlphaFoldDB" id="A0A4Q5M5U0"/>
<dbReference type="Proteomes" id="UP000293162">
    <property type="component" value="Unassembled WGS sequence"/>
</dbReference>
<sequence length="126" mass="14515">MGQVEMECQPMIESSKVELYRTNKGQAFQCNLTNRIFLEFGGITTAFKVHNFINFKRLIDNINIIDKLYDLSDDADFDIIEAPNSNQTFTLHLCDLIHLRELLSGAKFALYVNTFLNEVLGEYEVI</sequence>